<evidence type="ECO:0000256" key="4">
    <source>
        <dbReference type="ARBA" id="ARBA00022475"/>
    </source>
</evidence>
<dbReference type="AlphaFoldDB" id="A0A1M5FM04"/>
<keyword evidence="6 8" id="KW-1133">Transmembrane helix</keyword>
<organism evidence="11 12">
    <name type="scientific">Ornithinibacillus halophilus</name>
    <dbReference type="NCBI Taxonomy" id="930117"/>
    <lineage>
        <taxon>Bacteria</taxon>
        <taxon>Bacillati</taxon>
        <taxon>Bacillota</taxon>
        <taxon>Bacilli</taxon>
        <taxon>Bacillales</taxon>
        <taxon>Bacillaceae</taxon>
        <taxon>Ornithinibacillus</taxon>
    </lineage>
</organism>
<evidence type="ECO:0000256" key="3">
    <source>
        <dbReference type="ARBA" id="ARBA00022448"/>
    </source>
</evidence>
<keyword evidence="7 8" id="KW-0472">Membrane</keyword>
<keyword evidence="4 8" id="KW-1003">Cell membrane</keyword>
<feature type="transmembrane region" description="Helical" evidence="10">
    <location>
        <begin position="73"/>
        <end position="97"/>
    </location>
</feature>
<feature type="transmembrane region" description="Helical" evidence="10">
    <location>
        <begin position="370"/>
        <end position="389"/>
    </location>
</feature>
<comment type="similarity">
    <text evidence="2 8">Belongs to the nucleobase:cation symporter-2 (NCS2) (TC 2.A.40) family. Azg-like subfamily.</text>
</comment>
<evidence type="ECO:0000256" key="8">
    <source>
        <dbReference type="PIRNR" id="PIRNR005353"/>
    </source>
</evidence>
<evidence type="ECO:0000256" key="9">
    <source>
        <dbReference type="SAM" id="MobiDB-lite"/>
    </source>
</evidence>
<feature type="transmembrane region" description="Helical" evidence="10">
    <location>
        <begin position="41"/>
        <end position="61"/>
    </location>
</feature>
<dbReference type="InterPro" id="IPR026033">
    <property type="entry name" value="Azg-like_bact_archaea"/>
</dbReference>
<evidence type="ECO:0000256" key="1">
    <source>
        <dbReference type="ARBA" id="ARBA00004651"/>
    </source>
</evidence>
<feature type="transmembrane region" description="Helical" evidence="10">
    <location>
        <begin position="216"/>
        <end position="239"/>
    </location>
</feature>
<dbReference type="GO" id="GO:0005345">
    <property type="term" value="F:purine nucleobase transmembrane transporter activity"/>
    <property type="evidence" value="ECO:0007669"/>
    <property type="project" value="TreeGrafter"/>
</dbReference>
<feature type="transmembrane region" description="Helical" evidence="10">
    <location>
        <begin position="117"/>
        <end position="141"/>
    </location>
</feature>
<feature type="transmembrane region" description="Helical" evidence="10">
    <location>
        <begin position="401"/>
        <end position="428"/>
    </location>
</feature>
<keyword evidence="12" id="KW-1185">Reference proteome</keyword>
<dbReference type="EMBL" id="FQVW01000009">
    <property type="protein sequence ID" value="SHF92525.1"/>
    <property type="molecule type" value="Genomic_DNA"/>
</dbReference>
<evidence type="ECO:0000256" key="7">
    <source>
        <dbReference type="ARBA" id="ARBA00023136"/>
    </source>
</evidence>
<dbReference type="RefSeq" id="WP_072889094.1">
    <property type="nucleotide sequence ID" value="NZ_FQVW01000009.1"/>
</dbReference>
<evidence type="ECO:0000256" key="5">
    <source>
        <dbReference type="ARBA" id="ARBA00022692"/>
    </source>
</evidence>
<feature type="region of interest" description="Disordered" evidence="9">
    <location>
        <begin position="1"/>
        <end position="20"/>
    </location>
</feature>
<dbReference type="PANTHER" id="PTHR43337:SF1">
    <property type="entry name" value="XANTHINE_URACIL PERMEASE C887.17-RELATED"/>
    <property type="match status" value="1"/>
</dbReference>
<dbReference type="Pfam" id="PF00860">
    <property type="entry name" value="Xan_ur_permease"/>
    <property type="match status" value="1"/>
</dbReference>
<evidence type="ECO:0000313" key="12">
    <source>
        <dbReference type="Proteomes" id="UP000183988"/>
    </source>
</evidence>
<dbReference type="PIRSF" id="PIRSF005353">
    <property type="entry name" value="PbuG"/>
    <property type="match status" value="1"/>
</dbReference>
<dbReference type="InterPro" id="IPR006043">
    <property type="entry name" value="NCS2"/>
</dbReference>
<dbReference type="OrthoDB" id="9808458at2"/>
<feature type="transmembrane region" description="Helical" evidence="10">
    <location>
        <begin position="345"/>
        <end position="364"/>
    </location>
</feature>
<dbReference type="GO" id="GO:0005886">
    <property type="term" value="C:plasma membrane"/>
    <property type="evidence" value="ECO:0007669"/>
    <property type="project" value="UniProtKB-SubCell"/>
</dbReference>
<name>A0A1M5FM04_9BACI</name>
<sequence length="458" mass="48169">MSKNAGEVVQDKGNSPNPAPTNFLDRFFKLTERGTNVRTELIAGLTSFLAMSYIIIVNPMILSDAGIPHEAALAATIYASVLCTLAFAFWVNYPVAIAPGMGLNAFFAYTVVIGQGLTWQTALGAVFISGVVFFILTVTGIRQKIVEGVPTPLKSAIGVGIGLFIAFIGFQNAGLIVADDSTIVSLGDVTKAGPLIAIIGVLIAGFFMARNIKGGLLITIAITSIIAMIAGVAAVPSGVSDFVSFDLPSVSETFLQMDLLGAIGYGVIAVIFSFTIVELFDNLATLIGLTKKAGLQDEDGKIQDLDKALQADSVGTMASAALGSTALNAYVENATGISEGGKTGLTALTVAFFFLVSLLFAPLIGFIPGVATAPILIIVGALMITEITNIKFDDYTDVIPVFLTIILMPLTYSIATGLAFGFISYTVLKMLTGRFSEIHWIVYFISIAFVIHFLTGGH</sequence>
<feature type="transmembrane region" description="Helical" evidence="10">
    <location>
        <begin position="259"/>
        <end position="280"/>
    </location>
</feature>
<accession>A0A1M5FM04</accession>
<keyword evidence="3 8" id="KW-0813">Transport</keyword>
<keyword evidence="5 8" id="KW-0812">Transmembrane</keyword>
<evidence type="ECO:0000256" key="2">
    <source>
        <dbReference type="ARBA" id="ARBA00005697"/>
    </source>
</evidence>
<dbReference type="Proteomes" id="UP000183988">
    <property type="component" value="Unassembled WGS sequence"/>
</dbReference>
<comment type="subcellular location">
    <subcellularLocation>
        <location evidence="1 8">Cell membrane</location>
        <topology evidence="1 8">Multi-pass membrane protein</topology>
    </subcellularLocation>
</comment>
<feature type="transmembrane region" description="Helical" evidence="10">
    <location>
        <begin position="192"/>
        <end position="209"/>
    </location>
</feature>
<proteinExistence type="inferred from homology"/>
<evidence type="ECO:0000256" key="6">
    <source>
        <dbReference type="ARBA" id="ARBA00022989"/>
    </source>
</evidence>
<feature type="transmembrane region" description="Helical" evidence="10">
    <location>
        <begin position="440"/>
        <end position="457"/>
    </location>
</feature>
<dbReference type="PANTHER" id="PTHR43337">
    <property type="entry name" value="XANTHINE/URACIL PERMEASE C887.17-RELATED"/>
    <property type="match status" value="1"/>
</dbReference>
<evidence type="ECO:0000256" key="10">
    <source>
        <dbReference type="SAM" id="Phobius"/>
    </source>
</evidence>
<reference evidence="11 12" key="1">
    <citation type="submission" date="2016-11" db="EMBL/GenBank/DDBJ databases">
        <authorList>
            <person name="Jaros S."/>
            <person name="Januszkiewicz K."/>
            <person name="Wedrychowicz H."/>
        </authorList>
    </citation>
    <scope>NUCLEOTIDE SEQUENCE [LARGE SCALE GENOMIC DNA]</scope>
    <source>
        <strain evidence="11 12">IBRC-M 10683</strain>
    </source>
</reference>
<feature type="transmembrane region" description="Helical" evidence="10">
    <location>
        <begin position="153"/>
        <end position="172"/>
    </location>
</feature>
<gene>
    <name evidence="11" type="ORF">SAMN05216225_100935</name>
</gene>
<protein>
    <submittedName>
        <fullName evidence="11">Putative MFS transporter, AGZA family, xanthine/uracil permease</fullName>
    </submittedName>
</protein>
<evidence type="ECO:0000313" key="11">
    <source>
        <dbReference type="EMBL" id="SHF92525.1"/>
    </source>
</evidence>
<dbReference type="InterPro" id="IPR045018">
    <property type="entry name" value="Azg-like"/>
</dbReference>
<dbReference type="STRING" id="930117.SAMN05216225_100935"/>